<evidence type="ECO:0000313" key="2">
    <source>
        <dbReference type="Proteomes" id="UP001596091"/>
    </source>
</evidence>
<dbReference type="PANTHER" id="PTHR35566">
    <property type="entry name" value="BLR3599 PROTEIN"/>
    <property type="match status" value="1"/>
</dbReference>
<dbReference type="NCBIfam" id="TIGR03353">
    <property type="entry name" value="VI_chp_4"/>
    <property type="match status" value="1"/>
</dbReference>
<organism evidence="1 2">
    <name type="scientific">Acidicapsa dinghuensis</name>
    <dbReference type="NCBI Taxonomy" id="2218256"/>
    <lineage>
        <taxon>Bacteria</taxon>
        <taxon>Pseudomonadati</taxon>
        <taxon>Acidobacteriota</taxon>
        <taxon>Terriglobia</taxon>
        <taxon>Terriglobales</taxon>
        <taxon>Acidobacteriaceae</taxon>
        <taxon>Acidicapsa</taxon>
    </lineage>
</organism>
<evidence type="ECO:0000313" key="1">
    <source>
        <dbReference type="EMBL" id="MFC5863348.1"/>
    </source>
</evidence>
<dbReference type="Pfam" id="PF05936">
    <property type="entry name" value="T6SS_VasE"/>
    <property type="match status" value="1"/>
</dbReference>
<name>A0ABW1EIX6_9BACT</name>
<dbReference type="RefSeq" id="WP_263341368.1">
    <property type="nucleotide sequence ID" value="NZ_JAGSYH010000007.1"/>
</dbReference>
<protein>
    <submittedName>
        <fullName evidence="1">Type VI secretion system baseplate subunit TssK</fullName>
    </submittedName>
</protein>
<comment type="caution">
    <text evidence="1">The sequence shown here is derived from an EMBL/GenBank/DDBJ whole genome shotgun (WGS) entry which is preliminary data.</text>
</comment>
<sequence>MKQLQPVLWSKGTFLTPQHMQLQDKFLEDSLTFRLQALKFCAWGFSEVVLDQELLADGQLAISRASGIFPDGLIFEIPGPDQPPPSKSLVDFFDPGMKDLDIYLSVPDYKDKGLNVAGLGRVATSRYLAEISTVRDDNTGAGDKPIQIARKNFRLLAANESREGSSTLRIANIEKTETGAFRINPRFVAPLLEVRASDYLRGLVNGILEILTAKSAQLAGGRRQKNQSLADFTASDIANFWLLYTVNSNIPVLNHLLQGQRCHPEELFTALTALGASLTTFSPTIRPRDLPLYDHASLSKVFTDLDEKLRILLETVVPTNVVSLPLKQVNNTIYATALDQDKYLQNTRMYLAISADSSEDTIIRGVPRLVKTCSATHIEQLVSNALPGITLTHVSTPPSAIPIKLKYQYFSLNQSGAAWDTISRARNFAAYVPAEIPNPQMELIILLPTAGGAA</sequence>
<dbReference type="InterPro" id="IPR010263">
    <property type="entry name" value="T6SS_TssK"/>
</dbReference>
<reference evidence="2" key="1">
    <citation type="journal article" date="2019" name="Int. J. Syst. Evol. Microbiol.">
        <title>The Global Catalogue of Microorganisms (GCM) 10K type strain sequencing project: providing services to taxonomists for standard genome sequencing and annotation.</title>
        <authorList>
            <consortium name="The Broad Institute Genomics Platform"/>
            <consortium name="The Broad Institute Genome Sequencing Center for Infectious Disease"/>
            <person name="Wu L."/>
            <person name="Ma J."/>
        </authorList>
    </citation>
    <scope>NUCLEOTIDE SEQUENCE [LARGE SCALE GENOMIC DNA]</scope>
    <source>
        <strain evidence="2">JCM 4087</strain>
    </source>
</reference>
<proteinExistence type="predicted"/>
<dbReference type="PANTHER" id="PTHR35566:SF1">
    <property type="entry name" value="TYPE VI SECRETION SYSTEM BASEPLATE COMPONENT TSSK1"/>
    <property type="match status" value="1"/>
</dbReference>
<keyword evidence="2" id="KW-1185">Reference proteome</keyword>
<dbReference type="Proteomes" id="UP001596091">
    <property type="component" value="Unassembled WGS sequence"/>
</dbReference>
<gene>
    <name evidence="1" type="primary">tssK</name>
    <name evidence="1" type="ORF">ACFPT7_13675</name>
</gene>
<accession>A0ABW1EIX6</accession>
<dbReference type="EMBL" id="JBHSPH010000004">
    <property type="protein sequence ID" value="MFC5863348.1"/>
    <property type="molecule type" value="Genomic_DNA"/>
</dbReference>